<keyword evidence="1" id="KW-0812">Transmembrane</keyword>
<keyword evidence="1" id="KW-0472">Membrane</keyword>
<protein>
    <submittedName>
        <fullName evidence="2">Uncharacterized protein</fullName>
    </submittedName>
</protein>
<dbReference type="Proteomes" id="UP000663868">
    <property type="component" value="Unassembled WGS sequence"/>
</dbReference>
<feature type="transmembrane region" description="Helical" evidence="1">
    <location>
        <begin position="6"/>
        <end position="26"/>
    </location>
</feature>
<gene>
    <name evidence="2" type="ORF">KXQ929_LOCUS38617</name>
</gene>
<name>A0A819ZUC7_9BILA</name>
<organism evidence="2 3">
    <name type="scientific">Adineta steineri</name>
    <dbReference type="NCBI Taxonomy" id="433720"/>
    <lineage>
        <taxon>Eukaryota</taxon>
        <taxon>Metazoa</taxon>
        <taxon>Spiralia</taxon>
        <taxon>Gnathifera</taxon>
        <taxon>Rotifera</taxon>
        <taxon>Eurotatoria</taxon>
        <taxon>Bdelloidea</taxon>
        <taxon>Adinetida</taxon>
        <taxon>Adinetidae</taxon>
        <taxon>Adineta</taxon>
    </lineage>
</organism>
<sequence>VSLVTMRTNILIIIALVVISITMIFARPGSAPQRREIPMFDLREIPMFDLRDQPMFSLREVANMLLKTRRTEDLSDLYELGYRNK</sequence>
<dbReference type="AlphaFoldDB" id="A0A819ZUC7"/>
<keyword evidence="1" id="KW-1133">Transmembrane helix</keyword>
<proteinExistence type="predicted"/>
<reference evidence="2" key="1">
    <citation type="submission" date="2021-02" db="EMBL/GenBank/DDBJ databases">
        <authorList>
            <person name="Nowell W R."/>
        </authorList>
    </citation>
    <scope>NUCLEOTIDE SEQUENCE</scope>
</reference>
<feature type="non-terminal residue" evidence="2">
    <location>
        <position position="1"/>
    </location>
</feature>
<comment type="caution">
    <text evidence="2">The sequence shown here is derived from an EMBL/GenBank/DDBJ whole genome shotgun (WGS) entry which is preliminary data.</text>
</comment>
<evidence type="ECO:0000313" key="3">
    <source>
        <dbReference type="Proteomes" id="UP000663868"/>
    </source>
</evidence>
<evidence type="ECO:0000256" key="1">
    <source>
        <dbReference type="SAM" id="Phobius"/>
    </source>
</evidence>
<evidence type="ECO:0000313" key="2">
    <source>
        <dbReference type="EMBL" id="CAF4175022.1"/>
    </source>
</evidence>
<accession>A0A819ZUC7</accession>
<dbReference type="EMBL" id="CAJOBB010006976">
    <property type="protein sequence ID" value="CAF4175022.1"/>
    <property type="molecule type" value="Genomic_DNA"/>
</dbReference>